<sequence>MVGKNNCSLRSPWISISRAWRKVEVLATFNIGNGRRIGFWGDPWFEKVALKLQFLKLFRIALSPKGSIEDHWDSITQSWALLFRRMGKVEVLAERLKW</sequence>
<dbReference type="AlphaFoldDB" id="A0A9I9EHW8"/>
<reference evidence="1" key="1">
    <citation type="submission" date="2023-03" db="UniProtKB">
        <authorList>
            <consortium name="EnsemblPlants"/>
        </authorList>
    </citation>
    <scope>IDENTIFICATION</scope>
</reference>
<organism evidence="1">
    <name type="scientific">Cucumis melo</name>
    <name type="common">Muskmelon</name>
    <dbReference type="NCBI Taxonomy" id="3656"/>
    <lineage>
        <taxon>Eukaryota</taxon>
        <taxon>Viridiplantae</taxon>
        <taxon>Streptophyta</taxon>
        <taxon>Embryophyta</taxon>
        <taxon>Tracheophyta</taxon>
        <taxon>Spermatophyta</taxon>
        <taxon>Magnoliopsida</taxon>
        <taxon>eudicotyledons</taxon>
        <taxon>Gunneridae</taxon>
        <taxon>Pentapetalae</taxon>
        <taxon>rosids</taxon>
        <taxon>fabids</taxon>
        <taxon>Cucurbitales</taxon>
        <taxon>Cucurbitaceae</taxon>
        <taxon>Benincaseae</taxon>
        <taxon>Cucumis</taxon>
    </lineage>
</organism>
<dbReference type="Gramene" id="MELO3C034020.2.1">
    <property type="protein sequence ID" value="MELO3C034020.2.1"/>
    <property type="gene ID" value="MELO3C034020.2"/>
</dbReference>
<proteinExistence type="predicted"/>
<evidence type="ECO:0000313" key="1">
    <source>
        <dbReference type="EnsemblPlants" id="MELO3C034020.2.1"/>
    </source>
</evidence>
<name>A0A9I9EHW8_CUCME</name>
<accession>A0A9I9EHW8</accession>
<protein>
    <submittedName>
        <fullName evidence="1">Uncharacterized protein</fullName>
    </submittedName>
</protein>
<dbReference type="EnsemblPlants" id="MELO3C034020.2.1">
    <property type="protein sequence ID" value="MELO3C034020.2.1"/>
    <property type="gene ID" value="MELO3C034020.2"/>
</dbReference>